<sequence length="390" mass="40726">MRPSMRSSRTRSQSEGRKCRRSEPAARRTTACVLLSMNTWRSPGDASAAAFSSSAASRHETSSATSLWIPSAPGARGVAGDSPSSPPRTRWRETRRRSMQRRYPIQNPTHGCTSPPCGICHVQWERTNAPRSRPPRRAVSTRPASAAPAAAGTGWKGPQEKSTASTGYVSESGAYRSSAASSVDGELPRTATAPASPSIAPLLAAASSPRAAACAGSSSRCRSRRNRRSMGAAASAGRAHVQNPGDVEPGEPVRQRVGLRSGVGGRGEGREEEEERALLVGVDVVEDAWRRHEELADTVAVEVELVASRRGERGGVARELTGYEVGWIELVGTAGAVALGGARRGWAATAAAAVVVAAAAAGLQPGLGNDSLDARVHGARRHGRCGHVGS</sequence>
<protein>
    <submittedName>
        <fullName evidence="2">Uncharacterized protein</fullName>
    </submittedName>
</protein>
<dbReference type="EnsemblPlants" id="KQL09481">
    <property type="protein sequence ID" value="KQL09481"/>
    <property type="gene ID" value="SETIT_006623mg"/>
</dbReference>
<feature type="compositionally biased region" description="Low complexity" evidence="1">
    <location>
        <begin position="207"/>
        <end position="220"/>
    </location>
</feature>
<reference evidence="3" key="1">
    <citation type="journal article" date="2012" name="Nat. Biotechnol.">
        <title>Reference genome sequence of the model plant Setaria.</title>
        <authorList>
            <person name="Bennetzen J.L."/>
            <person name="Schmutz J."/>
            <person name="Wang H."/>
            <person name="Percifield R."/>
            <person name="Hawkins J."/>
            <person name="Pontaroli A.C."/>
            <person name="Estep M."/>
            <person name="Feng L."/>
            <person name="Vaughn J.N."/>
            <person name="Grimwood J."/>
            <person name="Jenkins J."/>
            <person name="Barry K."/>
            <person name="Lindquist E."/>
            <person name="Hellsten U."/>
            <person name="Deshpande S."/>
            <person name="Wang X."/>
            <person name="Wu X."/>
            <person name="Mitros T."/>
            <person name="Triplett J."/>
            <person name="Yang X."/>
            <person name="Ye C.Y."/>
            <person name="Mauro-Herrera M."/>
            <person name="Wang L."/>
            <person name="Li P."/>
            <person name="Sharma M."/>
            <person name="Sharma R."/>
            <person name="Ronald P.C."/>
            <person name="Panaud O."/>
            <person name="Kellogg E.A."/>
            <person name="Brutnell T.P."/>
            <person name="Doust A.N."/>
            <person name="Tuskan G.A."/>
            <person name="Rokhsar D."/>
            <person name="Devos K.M."/>
        </authorList>
    </citation>
    <scope>NUCLEOTIDE SEQUENCE [LARGE SCALE GENOMIC DNA]</scope>
    <source>
        <strain evidence="3">cv. Yugu1</strain>
    </source>
</reference>
<feature type="region of interest" description="Disordered" evidence="1">
    <location>
        <begin position="1"/>
        <end position="28"/>
    </location>
</feature>
<feature type="region of interest" description="Disordered" evidence="1">
    <location>
        <begin position="128"/>
        <end position="169"/>
    </location>
</feature>
<dbReference type="InParanoid" id="K3XXG5"/>
<dbReference type="HOGENOM" id="CLU_708630_0_0_1"/>
<dbReference type="Proteomes" id="UP000004995">
    <property type="component" value="Unassembled WGS sequence"/>
</dbReference>
<feature type="region of interest" description="Disordered" evidence="1">
    <location>
        <begin position="64"/>
        <end position="114"/>
    </location>
</feature>
<feature type="region of interest" description="Disordered" evidence="1">
    <location>
        <begin position="207"/>
        <end position="273"/>
    </location>
</feature>
<evidence type="ECO:0000313" key="3">
    <source>
        <dbReference type="Proteomes" id="UP000004995"/>
    </source>
</evidence>
<dbReference type="AlphaFoldDB" id="K3XXG5"/>
<keyword evidence="3" id="KW-1185">Reference proteome</keyword>
<organism evidence="2 3">
    <name type="scientific">Setaria italica</name>
    <name type="common">Foxtail millet</name>
    <name type="synonym">Panicum italicum</name>
    <dbReference type="NCBI Taxonomy" id="4555"/>
    <lineage>
        <taxon>Eukaryota</taxon>
        <taxon>Viridiplantae</taxon>
        <taxon>Streptophyta</taxon>
        <taxon>Embryophyta</taxon>
        <taxon>Tracheophyta</taxon>
        <taxon>Spermatophyta</taxon>
        <taxon>Magnoliopsida</taxon>
        <taxon>Liliopsida</taxon>
        <taxon>Poales</taxon>
        <taxon>Poaceae</taxon>
        <taxon>PACMAD clade</taxon>
        <taxon>Panicoideae</taxon>
        <taxon>Panicodae</taxon>
        <taxon>Paniceae</taxon>
        <taxon>Cenchrinae</taxon>
        <taxon>Setaria</taxon>
    </lineage>
</organism>
<name>K3XXG5_SETIT</name>
<feature type="compositionally biased region" description="Low complexity" evidence="1">
    <location>
        <begin position="229"/>
        <end position="239"/>
    </location>
</feature>
<proteinExistence type="predicted"/>
<dbReference type="EMBL" id="AGNK02002219">
    <property type="status" value="NOT_ANNOTATED_CDS"/>
    <property type="molecule type" value="Genomic_DNA"/>
</dbReference>
<accession>K3XXG5</accession>
<feature type="compositionally biased region" description="Low complexity" evidence="1">
    <location>
        <begin position="137"/>
        <end position="151"/>
    </location>
</feature>
<feature type="compositionally biased region" description="Polar residues" evidence="1">
    <location>
        <begin position="160"/>
        <end position="169"/>
    </location>
</feature>
<feature type="compositionally biased region" description="Basic and acidic residues" evidence="1">
    <location>
        <begin position="12"/>
        <end position="26"/>
    </location>
</feature>
<reference evidence="2" key="2">
    <citation type="submission" date="2018-08" db="UniProtKB">
        <authorList>
            <consortium name="EnsemblPlants"/>
        </authorList>
    </citation>
    <scope>IDENTIFICATION</scope>
    <source>
        <strain evidence="2">Yugu1</strain>
    </source>
</reference>
<feature type="compositionally biased region" description="Low complexity" evidence="1">
    <location>
        <begin position="1"/>
        <end position="11"/>
    </location>
</feature>
<evidence type="ECO:0000256" key="1">
    <source>
        <dbReference type="SAM" id="MobiDB-lite"/>
    </source>
</evidence>
<dbReference type="Gramene" id="KQL09481">
    <property type="protein sequence ID" value="KQL09481"/>
    <property type="gene ID" value="SETIT_006623mg"/>
</dbReference>
<evidence type="ECO:0000313" key="2">
    <source>
        <dbReference type="EnsemblPlants" id="KQL09481"/>
    </source>
</evidence>